<evidence type="ECO:0000256" key="3">
    <source>
        <dbReference type="SAM" id="Phobius"/>
    </source>
</evidence>
<keyword evidence="1" id="KW-0645">Protease</keyword>
<keyword evidence="1" id="KW-0378">Hydrolase</keyword>
<protein>
    <recommendedName>
        <fullName evidence="1">Sporulation sigma-E factor-processing peptidase</fullName>
        <ecNumber evidence="1">3.4.23.-</ecNumber>
    </recommendedName>
    <alternativeName>
        <fullName evidence="1">Membrane-associated aspartic protease</fullName>
    </alternativeName>
    <alternativeName>
        <fullName evidence="1">Stage II sporulation protein GA</fullName>
    </alternativeName>
</protein>
<evidence type="ECO:0000256" key="1">
    <source>
        <dbReference type="PIRNR" id="PIRNR018571"/>
    </source>
</evidence>
<evidence type="ECO:0000313" key="4">
    <source>
        <dbReference type="EMBL" id="RBP61818.1"/>
    </source>
</evidence>
<keyword evidence="3" id="KW-1133">Transmembrane helix</keyword>
<dbReference type="GO" id="GO:0030435">
    <property type="term" value="P:sporulation resulting in formation of a cellular spore"/>
    <property type="evidence" value="ECO:0007669"/>
    <property type="project" value="UniProtKB-KW"/>
</dbReference>
<dbReference type="GO" id="GO:0030436">
    <property type="term" value="P:asexual sporulation"/>
    <property type="evidence" value="ECO:0007669"/>
    <property type="project" value="InterPro"/>
</dbReference>
<evidence type="ECO:0000256" key="2">
    <source>
        <dbReference type="PIRSR" id="PIRSR018571-1"/>
    </source>
</evidence>
<evidence type="ECO:0000313" key="5">
    <source>
        <dbReference type="Proteomes" id="UP000253490"/>
    </source>
</evidence>
<dbReference type="GO" id="GO:0006508">
    <property type="term" value="P:proteolysis"/>
    <property type="evidence" value="ECO:0007669"/>
    <property type="project" value="UniProtKB-KW"/>
</dbReference>
<dbReference type="EC" id="3.4.23.-" evidence="1"/>
<proteinExistence type="inferred from homology"/>
<dbReference type="EMBL" id="QNRX01000013">
    <property type="protein sequence ID" value="RBP61818.1"/>
    <property type="molecule type" value="Genomic_DNA"/>
</dbReference>
<dbReference type="PIRSF" id="PIRSF018571">
    <property type="entry name" value="SpoIIGA"/>
    <property type="match status" value="1"/>
</dbReference>
<dbReference type="InterPro" id="IPR005081">
    <property type="entry name" value="SpoIIGA"/>
</dbReference>
<sequence>MSYVYGEVVLVENFLINFIILKVTSSIMKKKTRRLQLALGALLGAVYSLMQYAHPIFTKFPFKVMLSVLIILISFSPIRLRDFTSHMLIFYGISLLFGGCVIGLIILGNKSANMTLTIYGVRSTTVMIGIFIGIITIIKIRELIVDVKLKSNSTMEICIYLHDKKLFTKGFIDTGCNVVEPLTGKPVLLAEYDTIKKILPEEFIHYYDTYDGIQDTDIEAKIHNTEILKRIRFIPFNTVSTDKNEKMLGYQFDKVELGDGQKWQEVEKVCVGICKRNLCEDYAFQALINPKLLYMSGGL</sequence>
<dbReference type="Pfam" id="PF03419">
    <property type="entry name" value="Peptidase_U4"/>
    <property type="match status" value="1"/>
</dbReference>
<keyword evidence="1 3" id="KW-0472">Membrane</keyword>
<keyword evidence="3" id="KW-0812">Transmembrane</keyword>
<feature type="active site" evidence="2">
    <location>
        <position position="173"/>
    </location>
</feature>
<comment type="subcellular location">
    <subcellularLocation>
        <location evidence="1">Cell membrane</location>
    </subcellularLocation>
</comment>
<comment type="function">
    <text evidence="1">Probable aspartic protease that is responsible for the proteolytic cleavage of the RNA polymerase sigma E factor (SigE/spoIIGB) to yield the active peptide in the mother cell during sporulation. Responds to a signal from the forespore that is triggered by the extracellular signal protein SpoIIR.</text>
</comment>
<comment type="similarity">
    <text evidence="1">Belongs to the peptidase U4 family.</text>
</comment>
<feature type="transmembrane region" description="Helical" evidence="3">
    <location>
        <begin position="119"/>
        <end position="140"/>
    </location>
</feature>
<organism evidence="4 5">
    <name type="scientific">Alkalibaculum bacchi</name>
    <dbReference type="NCBI Taxonomy" id="645887"/>
    <lineage>
        <taxon>Bacteria</taxon>
        <taxon>Bacillati</taxon>
        <taxon>Bacillota</taxon>
        <taxon>Clostridia</taxon>
        <taxon>Eubacteriales</taxon>
        <taxon>Eubacteriaceae</taxon>
        <taxon>Alkalibaculum</taxon>
    </lineage>
</organism>
<keyword evidence="5" id="KW-1185">Reference proteome</keyword>
<gene>
    <name evidence="4" type="ORF">DES36_11330</name>
</gene>
<feature type="transmembrane region" description="Helical" evidence="3">
    <location>
        <begin position="88"/>
        <end position="107"/>
    </location>
</feature>
<dbReference type="RefSeq" id="WP_170128266.1">
    <property type="nucleotide sequence ID" value="NZ_CALNCS010000241.1"/>
</dbReference>
<keyword evidence="1" id="KW-0749">Sporulation</keyword>
<name>A0A366I2K8_9FIRM</name>
<keyword evidence="1" id="KW-0064">Aspartyl protease</keyword>
<feature type="transmembrane region" description="Helical" evidence="3">
    <location>
        <begin position="6"/>
        <end position="23"/>
    </location>
</feature>
<dbReference type="Proteomes" id="UP000253490">
    <property type="component" value="Unassembled WGS sequence"/>
</dbReference>
<reference evidence="4 5" key="1">
    <citation type="submission" date="2018-06" db="EMBL/GenBank/DDBJ databases">
        <title>Genomic Encyclopedia of Type Strains, Phase IV (KMG-IV): sequencing the most valuable type-strain genomes for metagenomic binning, comparative biology and taxonomic classification.</title>
        <authorList>
            <person name="Goeker M."/>
        </authorList>
    </citation>
    <scope>NUCLEOTIDE SEQUENCE [LARGE SCALE GENOMIC DNA]</scope>
    <source>
        <strain evidence="4 5">DSM 22112</strain>
    </source>
</reference>
<feature type="transmembrane region" description="Helical" evidence="3">
    <location>
        <begin position="35"/>
        <end position="54"/>
    </location>
</feature>
<dbReference type="AlphaFoldDB" id="A0A366I2K8"/>
<comment type="caution">
    <text evidence="4">The sequence shown here is derived from an EMBL/GenBank/DDBJ whole genome shotgun (WGS) entry which is preliminary data.</text>
</comment>
<keyword evidence="1" id="KW-1003">Cell membrane</keyword>
<accession>A0A366I2K8</accession>
<dbReference type="GO" id="GO:0004190">
    <property type="term" value="F:aspartic-type endopeptidase activity"/>
    <property type="evidence" value="ECO:0007669"/>
    <property type="project" value="UniProtKB-KW"/>
</dbReference>
<dbReference type="GO" id="GO:0005886">
    <property type="term" value="C:plasma membrane"/>
    <property type="evidence" value="ECO:0007669"/>
    <property type="project" value="UniProtKB-SubCell"/>
</dbReference>